<dbReference type="SUPFAM" id="SSF51735">
    <property type="entry name" value="NAD(P)-binding Rossmann-fold domains"/>
    <property type="match status" value="1"/>
</dbReference>
<dbReference type="AlphaFoldDB" id="A0A6A5TMB4"/>
<evidence type="ECO:0000313" key="6">
    <source>
        <dbReference type="Proteomes" id="UP000800035"/>
    </source>
</evidence>
<dbReference type="InterPro" id="IPR020843">
    <property type="entry name" value="ER"/>
</dbReference>
<comment type="subunit">
    <text evidence="2">Monomer.</text>
</comment>
<dbReference type="EMBL" id="ML977006">
    <property type="protein sequence ID" value="KAF1953080.1"/>
    <property type="molecule type" value="Genomic_DNA"/>
</dbReference>
<reference evidence="5" key="1">
    <citation type="journal article" date="2020" name="Stud. Mycol.">
        <title>101 Dothideomycetes genomes: a test case for predicting lifestyles and emergence of pathogens.</title>
        <authorList>
            <person name="Haridas S."/>
            <person name="Albert R."/>
            <person name="Binder M."/>
            <person name="Bloem J."/>
            <person name="Labutti K."/>
            <person name="Salamov A."/>
            <person name="Andreopoulos B."/>
            <person name="Baker S."/>
            <person name="Barry K."/>
            <person name="Bills G."/>
            <person name="Bluhm B."/>
            <person name="Cannon C."/>
            <person name="Castanera R."/>
            <person name="Culley D."/>
            <person name="Daum C."/>
            <person name="Ezra D."/>
            <person name="Gonzalez J."/>
            <person name="Henrissat B."/>
            <person name="Kuo A."/>
            <person name="Liang C."/>
            <person name="Lipzen A."/>
            <person name="Lutzoni F."/>
            <person name="Magnuson J."/>
            <person name="Mondo S."/>
            <person name="Nolan M."/>
            <person name="Ohm R."/>
            <person name="Pangilinan J."/>
            <person name="Park H.-J."/>
            <person name="Ramirez L."/>
            <person name="Alfaro M."/>
            <person name="Sun H."/>
            <person name="Tritt A."/>
            <person name="Yoshinaga Y."/>
            <person name="Zwiers L.-H."/>
            <person name="Turgeon B."/>
            <person name="Goodwin S."/>
            <person name="Spatafora J."/>
            <person name="Crous P."/>
            <person name="Grigoriev I."/>
        </authorList>
    </citation>
    <scope>NUCLEOTIDE SEQUENCE</scope>
    <source>
        <strain evidence="5">CBS 675.92</strain>
    </source>
</reference>
<protein>
    <submittedName>
        <fullName evidence="5">Enoyl reductase</fullName>
    </submittedName>
</protein>
<name>A0A6A5TMB4_9PLEO</name>
<dbReference type="SMART" id="SM00829">
    <property type="entry name" value="PKS_ER"/>
    <property type="match status" value="1"/>
</dbReference>
<dbReference type="PANTHER" id="PTHR45348">
    <property type="entry name" value="HYPOTHETICAL OXIDOREDUCTASE (EUROFUNG)"/>
    <property type="match status" value="1"/>
</dbReference>
<dbReference type="SUPFAM" id="SSF50129">
    <property type="entry name" value="GroES-like"/>
    <property type="match status" value="1"/>
</dbReference>
<dbReference type="Pfam" id="PF00107">
    <property type="entry name" value="ADH_zinc_N"/>
    <property type="match status" value="1"/>
</dbReference>
<dbReference type="OrthoDB" id="48317at2759"/>
<evidence type="ECO:0000313" key="5">
    <source>
        <dbReference type="EMBL" id="KAF1953080.1"/>
    </source>
</evidence>
<keyword evidence="3" id="KW-0560">Oxidoreductase</keyword>
<dbReference type="Pfam" id="PF08240">
    <property type="entry name" value="ADH_N"/>
    <property type="match status" value="1"/>
</dbReference>
<evidence type="ECO:0000259" key="4">
    <source>
        <dbReference type="SMART" id="SM00829"/>
    </source>
</evidence>
<dbReference type="CDD" id="cd08249">
    <property type="entry name" value="enoyl_reductase_like"/>
    <property type="match status" value="1"/>
</dbReference>
<dbReference type="Gene3D" id="3.90.180.10">
    <property type="entry name" value="Medium-chain alcohol dehydrogenases, catalytic domain"/>
    <property type="match status" value="1"/>
</dbReference>
<dbReference type="Proteomes" id="UP000800035">
    <property type="component" value="Unassembled WGS sequence"/>
</dbReference>
<evidence type="ECO:0000256" key="1">
    <source>
        <dbReference type="ARBA" id="ARBA00008072"/>
    </source>
</evidence>
<comment type="similarity">
    <text evidence="1">Belongs to the zinc-containing alcohol dehydrogenase family.</text>
</comment>
<dbReference type="GO" id="GO:0016651">
    <property type="term" value="F:oxidoreductase activity, acting on NAD(P)H"/>
    <property type="evidence" value="ECO:0007669"/>
    <property type="project" value="InterPro"/>
</dbReference>
<keyword evidence="6" id="KW-1185">Reference proteome</keyword>
<dbReference type="InterPro" id="IPR013154">
    <property type="entry name" value="ADH-like_N"/>
</dbReference>
<dbReference type="PANTHER" id="PTHR45348:SF2">
    <property type="entry name" value="ZINC-TYPE ALCOHOL DEHYDROGENASE-LIKE PROTEIN C2E1P3.01"/>
    <property type="match status" value="1"/>
</dbReference>
<evidence type="ECO:0000256" key="2">
    <source>
        <dbReference type="ARBA" id="ARBA00011245"/>
    </source>
</evidence>
<gene>
    <name evidence="5" type="ORF">CC80DRAFT_494945</name>
</gene>
<dbReference type="InterPro" id="IPR047122">
    <property type="entry name" value="Trans-enoyl_RdTase-like"/>
</dbReference>
<evidence type="ECO:0000256" key="3">
    <source>
        <dbReference type="ARBA" id="ARBA00023002"/>
    </source>
</evidence>
<accession>A0A6A5TMB4</accession>
<organism evidence="5 6">
    <name type="scientific">Byssothecium circinans</name>
    <dbReference type="NCBI Taxonomy" id="147558"/>
    <lineage>
        <taxon>Eukaryota</taxon>
        <taxon>Fungi</taxon>
        <taxon>Dikarya</taxon>
        <taxon>Ascomycota</taxon>
        <taxon>Pezizomycotina</taxon>
        <taxon>Dothideomycetes</taxon>
        <taxon>Pleosporomycetidae</taxon>
        <taxon>Pleosporales</taxon>
        <taxon>Massarineae</taxon>
        <taxon>Massarinaceae</taxon>
        <taxon>Byssothecium</taxon>
    </lineage>
</organism>
<proteinExistence type="inferred from homology"/>
<dbReference type="Gene3D" id="3.40.50.720">
    <property type="entry name" value="NAD(P)-binding Rossmann-like Domain"/>
    <property type="match status" value="1"/>
</dbReference>
<dbReference type="InterPro" id="IPR013149">
    <property type="entry name" value="ADH-like_C"/>
</dbReference>
<sequence>MSTRRAVVQKSADVAEIKDVPLPKLRDDYIIAKTKAVALNPTDWKSLAGRPSPGAIVGCDYSGIVTEVGKAVTTPFKVGDRVAGFVRGGDPENHENGAFADYVTAKGDLQIKIADNISFEKAATLGVGITTVGQGLYQTLGLPLPPAKVEEPTSILIYGASTATGTLAVQYAKLSGLKVFATASPHNFNLVKKLGADEVFDYKDPDVGAKIRAATNDSLGYVWDTISEGTSPAISAAALSSKGGKYGTILPVKDFPRDDVKRSFTLAYTALGEKYNDTFPANKQDFDFAVKFWRLSAELINSGKVKTHPAEVRSGGLDAIPQGLKDLKEGKVSGKKLVYKVE</sequence>
<feature type="domain" description="Enoyl reductase (ER)" evidence="4">
    <location>
        <begin position="10"/>
        <end position="338"/>
    </location>
</feature>
<dbReference type="InterPro" id="IPR036291">
    <property type="entry name" value="NAD(P)-bd_dom_sf"/>
</dbReference>
<dbReference type="InterPro" id="IPR011032">
    <property type="entry name" value="GroES-like_sf"/>
</dbReference>